<sequence length="43" mass="4656">MTTMTSERVRITTRVPARVQNTLEIAAAMLGATVEHVSATRQG</sequence>
<dbReference type="EMBL" id="CAADFY010000177">
    <property type="protein sequence ID" value="VFK59485.1"/>
    <property type="molecule type" value="Genomic_DNA"/>
</dbReference>
<gene>
    <name evidence="2" type="ORF">BECKTUN1418D_GA0071000_11073</name>
    <name evidence="3" type="ORF">BECKTUN1418E_GA0071001_11723</name>
    <name evidence="1" type="ORF">BECKTUN1418F_GA0071002_11773</name>
</gene>
<dbReference type="InterPro" id="IPR013321">
    <property type="entry name" value="Arc_rbn_hlx_hlx"/>
</dbReference>
<name>A0A451APJ9_9GAMM</name>
<organism evidence="3">
    <name type="scientific">Candidatus Kentrum sp. TUN</name>
    <dbReference type="NCBI Taxonomy" id="2126343"/>
    <lineage>
        <taxon>Bacteria</taxon>
        <taxon>Pseudomonadati</taxon>
        <taxon>Pseudomonadota</taxon>
        <taxon>Gammaproteobacteria</taxon>
        <taxon>Candidatus Kentrum</taxon>
    </lineage>
</organism>
<dbReference type="Gene3D" id="1.10.1220.10">
    <property type="entry name" value="Met repressor-like"/>
    <property type="match status" value="1"/>
</dbReference>
<dbReference type="EMBL" id="CAADFX010000107">
    <property type="protein sequence ID" value="VFK59707.1"/>
    <property type="molecule type" value="Genomic_DNA"/>
</dbReference>
<protein>
    <submittedName>
        <fullName evidence="3">Uncharacterized protein</fullName>
    </submittedName>
</protein>
<reference evidence="3" key="1">
    <citation type="submission" date="2019-02" db="EMBL/GenBank/DDBJ databases">
        <authorList>
            <person name="Gruber-Vodicka R. H."/>
            <person name="Seah K. B. B."/>
        </authorList>
    </citation>
    <scope>NUCLEOTIDE SEQUENCE</scope>
    <source>
        <strain evidence="2">BECK_BY1</strain>
        <strain evidence="3">BECK_BY2</strain>
        <strain evidence="1">BECK_BY3</strain>
    </source>
</reference>
<proteinExistence type="predicted"/>
<dbReference type="AlphaFoldDB" id="A0A451APJ9"/>
<evidence type="ECO:0000313" key="1">
    <source>
        <dbReference type="EMBL" id="VFK59485.1"/>
    </source>
</evidence>
<dbReference type="GO" id="GO:0006355">
    <property type="term" value="P:regulation of DNA-templated transcription"/>
    <property type="evidence" value="ECO:0007669"/>
    <property type="project" value="InterPro"/>
</dbReference>
<dbReference type="EMBL" id="CAADFV010000172">
    <property type="protein sequence ID" value="VFK67981.1"/>
    <property type="molecule type" value="Genomic_DNA"/>
</dbReference>
<evidence type="ECO:0000313" key="2">
    <source>
        <dbReference type="EMBL" id="VFK59707.1"/>
    </source>
</evidence>
<accession>A0A451APJ9</accession>
<evidence type="ECO:0000313" key="3">
    <source>
        <dbReference type="EMBL" id="VFK67981.1"/>
    </source>
</evidence>